<evidence type="ECO:0000256" key="2">
    <source>
        <dbReference type="ARBA" id="ARBA00007663"/>
    </source>
</evidence>
<evidence type="ECO:0000256" key="7">
    <source>
        <dbReference type="ARBA" id="ARBA00022695"/>
    </source>
</evidence>
<dbReference type="RefSeq" id="WP_194020111.1">
    <property type="nucleotide sequence ID" value="NZ_JADEVV010000032.1"/>
</dbReference>
<organism evidence="13 14">
    <name type="scientific">Synechocystis salina LEGE 00031</name>
    <dbReference type="NCBI Taxonomy" id="1828736"/>
    <lineage>
        <taxon>Bacteria</taxon>
        <taxon>Bacillati</taxon>
        <taxon>Cyanobacteriota</taxon>
        <taxon>Cyanophyceae</taxon>
        <taxon>Synechococcales</taxon>
        <taxon>Merismopediaceae</taxon>
        <taxon>Synechocystis</taxon>
    </lineage>
</organism>
<evidence type="ECO:0000256" key="5">
    <source>
        <dbReference type="ARBA" id="ARBA00022679"/>
    </source>
</evidence>
<reference evidence="13 14" key="1">
    <citation type="submission" date="2020-10" db="EMBL/GenBank/DDBJ databases">
        <authorList>
            <person name="Castelo-Branco R."/>
            <person name="Eusebio N."/>
            <person name="Adriana R."/>
            <person name="Vieira A."/>
            <person name="Brugerolle De Fraissinette N."/>
            <person name="Rezende De Castro R."/>
            <person name="Schneider M.P."/>
            <person name="Vasconcelos V."/>
            <person name="Leao P.N."/>
        </authorList>
    </citation>
    <scope>NUCLEOTIDE SEQUENCE [LARGE SCALE GENOMIC DNA]</scope>
    <source>
        <strain evidence="13 14">LEGE 00031</strain>
    </source>
</reference>
<evidence type="ECO:0000256" key="11">
    <source>
        <dbReference type="ARBA" id="ARBA00048366"/>
    </source>
</evidence>
<name>A0ABR9VW95_9SYNC</name>
<evidence type="ECO:0000313" key="13">
    <source>
        <dbReference type="EMBL" id="MBE9254511.1"/>
    </source>
</evidence>
<comment type="subcellular location">
    <subcellularLocation>
        <location evidence="1">Cytoplasm</location>
    </subcellularLocation>
</comment>
<accession>A0ABR9VW95</accession>
<dbReference type="PANTHER" id="PTHR17490:SF16">
    <property type="entry name" value="THREONYLCARBAMOYL-AMP SYNTHASE"/>
    <property type="match status" value="1"/>
</dbReference>
<evidence type="ECO:0000256" key="4">
    <source>
        <dbReference type="ARBA" id="ARBA00022490"/>
    </source>
</evidence>
<comment type="similarity">
    <text evidence="2">Belongs to the SUA5 family.</text>
</comment>
<proteinExistence type="inferred from homology"/>
<evidence type="ECO:0000256" key="6">
    <source>
        <dbReference type="ARBA" id="ARBA00022694"/>
    </source>
</evidence>
<dbReference type="Proteomes" id="UP000658720">
    <property type="component" value="Unassembled WGS sequence"/>
</dbReference>
<feature type="domain" description="YrdC-like" evidence="12">
    <location>
        <begin position="1"/>
        <end position="195"/>
    </location>
</feature>
<keyword evidence="7" id="KW-0548">Nucleotidyltransferase</keyword>
<dbReference type="Gene3D" id="3.90.870.10">
    <property type="entry name" value="DHBP synthase"/>
    <property type="match status" value="1"/>
</dbReference>
<dbReference type="PANTHER" id="PTHR17490">
    <property type="entry name" value="SUA5"/>
    <property type="match status" value="1"/>
</dbReference>
<dbReference type="EMBL" id="JADEVV010000032">
    <property type="protein sequence ID" value="MBE9254511.1"/>
    <property type="molecule type" value="Genomic_DNA"/>
</dbReference>
<keyword evidence="6" id="KW-0819">tRNA processing</keyword>
<dbReference type="EC" id="2.7.7.87" evidence="3"/>
<keyword evidence="8" id="KW-0547">Nucleotide-binding</keyword>
<dbReference type="InterPro" id="IPR050156">
    <property type="entry name" value="TC-AMP_synthase_SUA5"/>
</dbReference>
<keyword evidence="5" id="KW-0808">Transferase</keyword>
<keyword evidence="14" id="KW-1185">Reference proteome</keyword>
<dbReference type="SUPFAM" id="SSF55821">
    <property type="entry name" value="YrdC/RibB"/>
    <property type="match status" value="1"/>
</dbReference>
<evidence type="ECO:0000256" key="1">
    <source>
        <dbReference type="ARBA" id="ARBA00004496"/>
    </source>
</evidence>
<evidence type="ECO:0000313" key="14">
    <source>
        <dbReference type="Proteomes" id="UP000658720"/>
    </source>
</evidence>
<keyword evidence="4" id="KW-0963">Cytoplasm</keyword>
<dbReference type="InterPro" id="IPR017945">
    <property type="entry name" value="DHBP_synth_RibB-like_a/b_dom"/>
</dbReference>
<sequence>MPLVSQSDLVSAAIAHRVVSFPTDTVPALAVRPENSGLIYELKQRETNKPLILMAATMAQIFPYLAGSQRERQVWQAIMAKYWPGALTLVLPSSEKLPPEINPRQDRTIGVRIPHQAIALEILLQTGPLATTSANLSGQPPLEKLADIAKTFPSVHCLDCLALERQGPIGKGLPSTVAQWNGAKEVFQILRQGEVVLQDY</sequence>
<dbReference type="PROSITE" id="PS51163">
    <property type="entry name" value="YRDC"/>
    <property type="match status" value="1"/>
</dbReference>
<keyword evidence="9" id="KW-0067">ATP-binding</keyword>
<comment type="catalytic activity">
    <reaction evidence="11">
        <text>L-threonine + hydrogencarbonate + ATP = L-threonylcarbamoyladenylate + diphosphate + H2O</text>
        <dbReference type="Rhea" id="RHEA:36407"/>
        <dbReference type="ChEBI" id="CHEBI:15377"/>
        <dbReference type="ChEBI" id="CHEBI:17544"/>
        <dbReference type="ChEBI" id="CHEBI:30616"/>
        <dbReference type="ChEBI" id="CHEBI:33019"/>
        <dbReference type="ChEBI" id="CHEBI:57926"/>
        <dbReference type="ChEBI" id="CHEBI:73682"/>
        <dbReference type="EC" id="2.7.7.87"/>
    </reaction>
</comment>
<evidence type="ECO:0000256" key="3">
    <source>
        <dbReference type="ARBA" id="ARBA00012584"/>
    </source>
</evidence>
<evidence type="ECO:0000256" key="8">
    <source>
        <dbReference type="ARBA" id="ARBA00022741"/>
    </source>
</evidence>
<comment type="caution">
    <text evidence="13">The sequence shown here is derived from an EMBL/GenBank/DDBJ whole genome shotgun (WGS) entry which is preliminary data.</text>
</comment>
<evidence type="ECO:0000256" key="10">
    <source>
        <dbReference type="ARBA" id="ARBA00029774"/>
    </source>
</evidence>
<evidence type="ECO:0000256" key="9">
    <source>
        <dbReference type="ARBA" id="ARBA00022840"/>
    </source>
</evidence>
<protein>
    <recommendedName>
        <fullName evidence="10">L-threonylcarbamoyladenylate synthase</fullName>
        <ecNumber evidence="3">2.7.7.87</ecNumber>
    </recommendedName>
    <alternativeName>
        <fullName evidence="10">L-threonylcarbamoyladenylate synthase</fullName>
    </alternativeName>
</protein>
<dbReference type="Pfam" id="PF01300">
    <property type="entry name" value="Sua5_yciO_yrdC"/>
    <property type="match status" value="1"/>
</dbReference>
<dbReference type="InterPro" id="IPR006070">
    <property type="entry name" value="Sua5-like_dom"/>
</dbReference>
<evidence type="ECO:0000259" key="12">
    <source>
        <dbReference type="PROSITE" id="PS51163"/>
    </source>
</evidence>
<gene>
    <name evidence="13" type="ORF">IQ217_11790</name>
</gene>